<keyword evidence="7 11" id="KW-1133">Transmembrane helix</keyword>
<comment type="subcellular location">
    <subcellularLocation>
        <location evidence="11">Cell inner membrane</location>
        <topology evidence="11">Multi-pass membrane protein</topology>
    </subcellularLocation>
    <subcellularLocation>
        <location evidence="1">Membrane</location>
        <topology evidence="1">Multi-pass membrane protein</topology>
    </subcellularLocation>
</comment>
<dbReference type="NCBIfam" id="NF003433">
    <property type="entry name" value="PRK04949.1"/>
    <property type="match status" value="1"/>
</dbReference>
<evidence type="ECO:0000256" key="2">
    <source>
        <dbReference type="ARBA" id="ARBA00022448"/>
    </source>
</evidence>
<organism evidence="12 13">
    <name type="scientific">Alteromonas salexigens</name>
    <dbReference type="NCBI Taxonomy" id="2982530"/>
    <lineage>
        <taxon>Bacteria</taxon>
        <taxon>Pseudomonadati</taxon>
        <taxon>Pseudomonadota</taxon>
        <taxon>Gammaproteobacteria</taxon>
        <taxon>Alteromonadales</taxon>
        <taxon>Alteromonadaceae</taxon>
        <taxon>Alteromonas/Salinimonas group</taxon>
        <taxon>Alteromonas</taxon>
    </lineage>
</organism>
<dbReference type="PANTHER" id="PTHR37468">
    <property type="entry name" value="SULFATE TRANSPORTER CYSZ"/>
    <property type="match status" value="1"/>
</dbReference>
<evidence type="ECO:0000256" key="9">
    <source>
        <dbReference type="ARBA" id="ARBA00023136"/>
    </source>
</evidence>
<comment type="similarity">
    <text evidence="11">Belongs to the CysZ family.</text>
</comment>
<evidence type="ECO:0000256" key="10">
    <source>
        <dbReference type="ARBA" id="ARBA00023192"/>
    </source>
</evidence>
<comment type="caution">
    <text evidence="11">Lacks conserved residue(s) required for the propagation of feature annotation.</text>
</comment>
<keyword evidence="3 11" id="KW-1003">Cell membrane</keyword>
<feature type="transmembrane region" description="Helical" evidence="11">
    <location>
        <begin position="32"/>
        <end position="52"/>
    </location>
</feature>
<comment type="function">
    <text evidence="11">High affinity, high specificity proton-dependent sulfate transporter, which mediates sulfate uptake. Provides the sulfur source for the cysteine synthesis pathway.</text>
</comment>
<evidence type="ECO:0000256" key="6">
    <source>
        <dbReference type="ARBA" id="ARBA00022692"/>
    </source>
</evidence>
<comment type="caution">
    <text evidence="12">The sequence shown here is derived from an EMBL/GenBank/DDBJ whole genome shotgun (WGS) entry which is preliminary data.</text>
</comment>
<evidence type="ECO:0000256" key="11">
    <source>
        <dbReference type="HAMAP-Rule" id="MF_00468"/>
    </source>
</evidence>
<keyword evidence="8 11" id="KW-0764">Sulfate transport</keyword>
<proteinExistence type="inferred from homology"/>
<keyword evidence="10 11" id="KW-0198">Cysteine biosynthesis</keyword>
<dbReference type="InterPro" id="IPR059112">
    <property type="entry name" value="CysZ/EI24"/>
</dbReference>
<protein>
    <recommendedName>
        <fullName evidence="11">Sulfate transporter CysZ</fullName>
    </recommendedName>
</protein>
<dbReference type="PANTHER" id="PTHR37468:SF1">
    <property type="entry name" value="SULFATE TRANSPORTER CYSZ"/>
    <property type="match status" value="1"/>
</dbReference>
<dbReference type="RefSeq" id="WP_262992971.1">
    <property type="nucleotide sequence ID" value="NZ_JAOTJC010000006.1"/>
</dbReference>
<dbReference type="Proteomes" id="UP001209257">
    <property type="component" value="Unassembled WGS sequence"/>
</dbReference>
<dbReference type="HAMAP" id="MF_00468">
    <property type="entry name" value="CysZ"/>
    <property type="match status" value="1"/>
</dbReference>
<keyword evidence="9 11" id="KW-0472">Membrane</keyword>
<evidence type="ECO:0000256" key="5">
    <source>
        <dbReference type="ARBA" id="ARBA00022605"/>
    </source>
</evidence>
<reference evidence="13" key="1">
    <citation type="submission" date="2023-07" db="EMBL/GenBank/DDBJ databases">
        <title>Study on multiphase classification of strain Alteromonas salexigens isolated from the Yellow Sea.</title>
        <authorList>
            <person name="Sun L."/>
        </authorList>
    </citation>
    <scope>NUCLEOTIDE SEQUENCE [LARGE SCALE GENOMIC DNA]</scope>
    <source>
        <strain evidence="13">ASW11-19</strain>
    </source>
</reference>
<accession>A0ABT2VQV4</accession>
<keyword evidence="5 11" id="KW-0028">Amino-acid biosynthesis</keyword>
<evidence type="ECO:0000256" key="8">
    <source>
        <dbReference type="ARBA" id="ARBA00023032"/>
    </source>
</evidence>
<dbReference type="InterPro" id="IPR050480">
    <property type="entry name" value="CysZ-like"/>
</dbReference>
<keyword evidence="13" id="KW-1185">Reference proteome</keyword>
<evidence type="ECO:0000313" key="12">
    <source>
        <dbReference type="EMBL" id="MCU7554294.1"/>
    </source>
</evidence>
<keyword evidence="4 11" id="KW-0997">Cell inner membrane</keyword>
<dbReference type="Pfam" id="PF07264">
    <property type="entry name" value="EI24"/>
    <property type="match status" value="1"/>
</dbReference>
<evidence type="ECO:0000313" key="13">
    <source>
        <dbReference type="Proteomes" id="UP001209257"/>
    </source>
</evidence>
<evidence type="ECO:0000256" key="4">
    <source>
        <dbReference type="ARBA" id="ARBA00022519"/>
    </source>
</evidence>
<dbReference type="InterPro" id="IPR022985">
    <property type="entry name" value="Sulfate_CysZ"/>
</dbReference>
<feature type="transmembrane region" description="Helical" evidence="11">
    <location>
        <begin position="211"/>
        <end position="244"/>
    </location>
</feature>
<evidence type="ECO:0000256" key="3">
    <source>
        <dbReference type="ARBA" id="ARBA00022475"/>
    </source>
</evidence>
<keyword evidence="2 11" id="KW-0813">Transport</keyword>
<name>A0ABT2VQV4_9ALTE</name>
<evidence type="ECO:0000256" key="7">
    <source>
        <dbReference type="ARBA" id="ARBA00022989"/>
    </source>
</evidence>
<sequence length="262" mass="29847">MINKGERIVTRSGFSYFTQGFQLIRTKGLKRFVFVPLAINLLLFATAFYFLYGEIEAGIAFLIDMIPQWLGWVKTALSFILWPLAILSVLLIFALIFGTLANWIAAPFNGVLAEKVERHLTGKPLGDEGVLSLIKDIPRTLGRELSKLLWYIPRAIGFLLLFFFVPVIGQVLWFMFSAWMMAIQYCDYPYDNHKIAFTRMRLHLGEHKSRAFSFGIMVNLFSLIPIVNFIVMPVAICGATAMWVAELRDEMLAYEANQSLGQ</sequence>
<keyword evidence="6 11" id="KW-0812">Transmembrane</keyword>
<dbReference type="EMBL" id="JAOTJC010000006">
    <property type="protein sequence ID" value="MCU7554294.1"/>
    <property type="molecule type" value="Genomic_DNA"/>
</dbReference>
<gene>
    <name evidence="11 12" type="primary">cysZ</name>
    <name evidence="12" type="ORF">OCL06_06760</name>
</gene>
<feature type="transmembrane region" description="Helical" evidence="11">
    <location>
        <begin position="79"/>
        <end position="105"/>
    </location>
</feature>
<evidence type="ECO:0000256" key="1">
    <source>
        <dbReference type="ARBA" id="ARBA00004141"/>
    </source>
</evidence>